<name>A0A8S5VBK6_9CAUD</name>
<accession>A0A8S5VBK6</accession>
<reference evidence="1" key="1">
    <citation type="journal article" date="2021" name="Proc. Natl. Acad. Sci. U.S.A.">
        <title>A Catalog of Tens of Thousands of Viruses from Human Metagenomes Reveals Hidden Associations with Chronic Diseases.</title>
        <authorList>
            <person name="Tisza M.J."/>
            <person name="Buck C.B."/>
        </authorList>
    </citation>
    <scope>NUCLEOTIDE SEQUENCE</scope>
    <source>
        <strain evidence="1">CtmJp3</strain>
    </source>
</reference>
<organism evidence="1">
    <name type="scientific">Siphoviridae sp. ctmJp3</name>
    <dbReference type="NCBI Taxonomy" id="2825650"/>
    <lineage>
        <taxon>Viruses</taxon>
        <taxon>Duplodnaviria</taxon>
        <taxon>Heunggongvirae</taxon>
        <taxon>Uroviricota</taxon>
        <taxon>Caudoviricetes</taxon>
    </lineage>
</organism>
<sequence>MNNPTHCRVAVGLTCVWVSYCFTSMILRSCF</sequence>
<dbReference type="EMBL" id="BK016238">
    <property type="protein sequence ID" value="DAG04154.1"/>
    <property type="molecule type" value="Genomic_DNA"/>
</dbReference>
<evidence type="ECO:0000313" key="1">
    <source>
        <dbReference type="EMBL" id="DAG04154.1"/>
    </source>
</evidence>
<proteinExistence type="predicted"/>
<protein>
    <submittedName>
        <fullName evidence="1">Uncharacterized protein</fullName>
    </submittedName>
</protein>